<protein>
    <submittedName>
        <fullName evidence="1">Uncharacterized protein</fullName>
    </submittedName>
</protein>
<sequence length="39" mass="4269">MTSSMTTSIYYSVSPEKSPAQIHTLLTIFDPLCNTECTG</sequence>
<proteinExistence type="predicted"/>
<dbReference type="EMBL" id="GGEC01077298">
    <property type="protein sequence ID" value="MBX57782.1"/>
    <property type="molecule type" value="Transcribed_RNA"/>
</dbReference>
<organism evidence="1">
    <name type="scientific">Rhizophora mucronata</name>
    <name type="common">Asiatic mangrove</name>
    <dbReference type="NCBI Taxonomy" id="61149"/>
    <lineage>
        <taxon>Eukaryota</taxon>
        <taxon>Viridiplantae</taxon>
        <taxon>Streptophyta</taxon>
        <taxon>Embryophyta</taxon>
        <taxon>Tracheophyta</taxon>
        <taxon>Spermatophyta</taxon>
        <taxon>Magnoliopsida</taxon>
        <taxon>eudicotyledons</taxon>
        <taxon>Gunneridae</taxon>
        <taxon>Pentapetalae</taxon>
        <taxon>rosids</taxon>
        <taxon>fabids</taxon>
        <taxon>Malpighiales</taxon>
        <taxon>Rhizophoraceae</taxon>
        <taxon>Rhizophora</taxon>
    </lineage>
</organism>
<accession>A0A2P2PSV3</accession>
<evidence type="ECO:0000313" key="1">
    <source>
        <dbReference type="EMBL" id="MBX57782.1"/>
    </source>
</evidence>
<name>A0A2P2PSV3_RHIMU</name>
<reference evidence="1" key="1">
    <citation type="submission" date="2018-02" db="EMBL/GenBank/DDBJ databases">
        <title>Rhizophora mucronata_Transcriptome.</title>
        <authorList>
            <person name="Meera S.P."/>
            <person name="Sreeshan A."/>
            <person name="Augustine A."/>
        </authorList>
    </citation>
    <scope>NUCLEOTIDE SEQUENCE</scope>
    <source>
        <tissue evidence="1">Leaf</tissue>
    </source>
</reference>
<dbReference type="AlphaFoldDB" id="A0A2P2PSV3"/>